<protein>
    <submittedName>
        <fullName evidence="2">Fic domain protein, PA0574 type</fullName>
    </submittedName>
</protein>
<sequence>GKHPIKYPPIRAAISHLYFESIHPFEDGNGRIGRAIADKALSQSTGYPLLLSLSATIESNKKAYYNALENSQRKNEITPWLIYFLQVIIDAQLKAESLIDFTLKKARFFDLYRSKMNERQLKSINRMFKEGTKGFEGGMTAKKYMSITQTSKATATRDLKVLEELGVLIVRGSGRSTHYHINLDN</sequence>
<accession>A0A3B1BU83</accession>
<dbReference type="SUPFAM" id="SSF46785">
    <property type="entry name" value="Winged helix' DNA-binding domain"/>
    <property type="match status" value="1"/>
</dbReference>
<dbReference type="Pfam" id="PF02661">
    <property type="entry name" value="Fic"/>
    <property type="match status" value="1"/>
</dbReference>
<dbReference type="SUPFAM" id="SSF140931">
    <property type="entry name" value="Fic-like"/>
    <property type="match status" value="1"/>
</dbReference>
<dbReference type="PROSITE" id="PS51459">
    <property type="entry name" value="FIDO"/>
    <property type="match status" value="1"/>
</dbReference>
<dbReference type="Gene3D" id="1.10.10.10">
    <property type="entry name" value="Winged helix-like DNA-binding domain superfamily/Winged helix DNA-binding domain"/>
    <property type="match status" value="1"/>
</dbReference>
<feature type="domain" description="Fido" evidence="1">
    <location>
        <begin position="1"/>
        <end position="86"/>
    </location>
</feature>
<evidence type="ECO:0000313" key="2">
    <source>
        <dbReference type="EMBL" id="VAX15763.1"/>
    </source>
</evidence>
<dbReference type="Gene3D" id="1.10.3290.10">
    <property type="entry name" value="Fido-like domain"/>
    <property type="match status" value="1"/>
</dbReference>
<proteinExistence type="predicted"/>
<dbReference type="InterPro" id="IPR036388">
    <property type="entry name" value="WH-like_DNA-bd_sf"/>
</dbReference>
<organism evidence="2">
    <name type="scientific">hydrothermal vent metagenome</name>
    <dbReference type="NCBI Taxonomy" id="652676"/>
    <lineage>
        <taxon>unclassified sequences</taxon>
        <taxon>metagenomes</taxon>
        <taxon>ecological metagenomes</taxon>
    </lineage>
</organism>
<dbReference type="AlphaFoldDB" id="A0A3B1BU83"/>
<dbReference type="PANTHER" id="PTHR13504">
    <property type="entry name" value="FIDO DOMAIN-CONTAINING PROTEIN DDB_G0283145"/>
    <property type="match status" value="1"/>
</dbReference>
<dbReference type="InterPro" id="IPR040198">
    <property type="entry name" value="Fido_containing"/>
</dbReference>
<dbReference type="InterPro" id="IPR003812">
    <property type="entry name" value="Fido"/>
</dbReference>
<feature type="non-terminal residue" evidence="2">
    <location>
        <position position="1"/>
    </location>
</feature>
<evidence type="ECO:0000259" key="1">
    <source>
        <dbReference type="PROSITE" id="PS51459"/>
    </source>
</evidence>
<dbReference type="PANTHER" id="PTHR13504:SF33">
    <property type="entry name" value="FIC FAMILY PROTEIN"/>
    <property type="match status" value="1"/>
</dbReference>
<dbReference type="InterPro" id="IPR036597">
    <property type="entry name" value="Fido-like_dom_sf"/>
</dbReference>
<reference evidence="2" key="1">
    <citation type="submission" date="2018-06" db="EMBL/GenBank/DDBJ databases">
        <authorList>
            <person name="Zhirakovskaya E."/>
        </authorList>
    </citation>
    <scope>NUCLEOTIDE SEQUENCE</scope>
</reference>
<dbReference type="InterPro" id="IPR036390">
    <property type="entry name" value="WH_DNA-bd_sf"/>
</dbReference>
<dbReference type="EMBL" id="UOGD01000027">
    <property type="protein sequence ID" value="VAX15763.1"/>
    <property type="molecule type" value="Genomic_DNA"/>
</dbReference>
<name>A0A3B1BU83_9ZZZZ</name>
<gene>
    <name evidence="2" type="ORF">MNBD_IGNAVI01-1976</name>
</gene>